<gene>
    <name evidence="4" type="ORF">Ato02nite_049340</name>
</gene>
<feature type="domain" description="SWIM-type" evidence="3">
    <location>
        <begin position="52"/>
        <end position="85"/>
    </location>
</feature>
<name>A0A919W8C5_9ACTN</name>
<feature type="compositionally biased region" description="Low complexity" evidence="2">
    <location>
        <begin position="93"/>
        <end position="104"/>
    </location>
</feature>
<organism evidence="4 5">
    <name type="scientific">Paractinoplanes toevensis</name>
    <dbReference type="NCBI Taxonomy" id="571911"/>
    <lineage>
        <taxon>Bacteria</taxon>
        <taxon>Bacillati</taxon>
        <taxon>Actinomycetota</taxon>
        <taxon>Actinomycetes</taxon>
        <taxon>Micromonosporales</taxon>
        <taxon>Micromonosporaceae</taxon>
        <taxon>Paractinoplanes</taxon>
    </lineage>
</organism>
<keyword evidence="1" id="KW-0479">Metal-binding</keyword>
<dbReference type="RefSeq" id="WP_213008976.1">
    <property type="nucleotide sequence ID" value="NZ_BOQN01000064.1"/>
</dbReference>
<reference evidence="4 5" key="1">
    <citation type="submission" date="2021-03" db="EMBL/GenBank/DDBJ databases">
        <title>Whole genome shotgun sequence of Actinoplanes toevensis NBRC 105298.</title>
        <authorList>
            <person name="Komaki H."/>
            <person name="Tamura T."/>
        </authorList>
    </citation>
    <scope>NUCLEOTIDE SEQUENCE [LARGE SCALE GENOMIC DNA]</scope>
    <source>
        <strain evidence="4 5">NBRC 105298</strain>
    </source>
</reference>
<evidence type="ECO:0000313" key="4">
    <source>
        <dbReference type="EMBL" id="GIM93141.1"/>
    </source>
</evidence>
<keyword evidence="1" id="KW-0862">Zinc</keyword>
<keyword evidence="5" id="KW-1185">Reference proteome</keyword>
<protein>
    <recommendedName>
        <fullName evidence="3">SWIM-type domain-containing protein</fullName>
    </recommendedName>
</protein>
<feature type="region of interest" description="Disordered" evidence="2">
    <location>
        <begin position="30"/>
        <end position="58"/>
    </location>
</feature>
<feature type="compositionally biased region" description="Low complexity" evidence="2">
    <location>
        <begin position="43"/>
        <end position="58"/>
    </location>
</feature>
<evidence type="ECO:0000256" key="2">
    <source>
        <dbReference type="SAM" id="MobiDB-lite"/>
    </source>
</evidence>
<dbReference type="Proteomes" id="UP000677082">
    <property type="component" value="Unassembled WGS sequence"/>
</dbReference>
<proteinExistence type="predicted"/>
<dbReference type="EMBL" id="BOQN01000064">
    <property type="protein sequence ID" value="GIM93141.1"/>
    <property type="molecule type" value="Genomic_DNA"/>
</dbReference>
<dbReference type="AlphaFoldDB" id="A0A919W8C5"/>
<keyword evidence="1" id="KW-0863">Zinc-finger</keyword>
<comment type="caution">
    <text evidence="4">The sequence shown here is derived from an EMBL/GenBank/DDBJ whole genome shotgun (WGS) entry which is preliminary data.</text>
</comment>
<sequence>MRADLLALTSETLAELTNRGLVKRAIREVDREPPALSEDPDGTVHATATDGTTTSLPTGGLEAGKCSCAAPGACRHVIALVLAYHQRHNTASTAGPATAATGSPKPEAATEPEIGAPAAAGDPSAAEGNPGAGWSPGEFSDAQLAERIGERGVAAARRVERAGYVARVHRGRPGDPVPTVELPTTTVRFLVPRDLGFARTDAVAGVRDDVIALAVWAFRVADERAPEQHDVQVQVGGGSTVAARPGLDRAVAFAGLVLREGAVHLGAGIGAEVASVRRELEAGRMRWPLLAVDDLVGQLGAYRERSARYRPDALADHVAELFARQRAVGGGGAGLVSRVLGTDEASETPLRRARLDGLGARVSVVGEERVVDVFLAHGDSATVLVLRRAYETEEAGPRLGERRVAGVTVRALASGAVVTESASRSASRTVRLGARRLSRTEAMASRGSWQHLPPSLISTDLAVLAAELDALPPRPIRARVEAELVRVVPVAEVLSVSYAPGAQRLDAEVTDARGTTATITATHAACAPGRLDAVAEALSGEVRYVAGSVRRGGGGVIIDPIGFAVGDGVLVPDLTPAGHGTGPPRPADAATDPLGHALDEALNLLSEVAHRGLRHTPPTMPARLRTAADHLGRTGLHRAADAVRSLAVRLGPDPGDEAANAWVDAYLRVSITSELRP</sequence>
<dbReference type="GO" id="GO:0008270">
    <property type="term" value="F:zinc ion binding"/>
    <property type="evidence" value="ECO:0007669"/>
    <property type="project" value="UniProtKB-KW"/>
</dbReference>
<evidence type="ECO:0000256" key="1">
    <source>
        <dbReference type="PROSITE-ProRule" id="PRU00325"/>
    </source>
</evidence>
<accession>A0A919W8C5</accession>
<dbReference type="InterPro" id="IPR007527">
    <property type="entry name" value="Znf_SWIM"/>
</dbReference>
<feature type="region of interest" description="Disordered" evidence="2">
    <location>
        <begin position="93"/>
        <end position="139"/>
    </location>
</feature>
<evidence type="ECO:0000259" key="3">
    <source>
        <dbReference type="PROSITE" id="PS50966"/>
    </source>
</evidence>
<feature type="compositionally biased region" description="Low complexity" evidence="2">
    <location>
        <begin position="115"/>
        <end position="126"/>
    </location>
</feature>
<dbReference type="PROSITE" id="PS50966">
    <property type="entry name" value="ZF_SWIM"/>
    <property type="match status" value="1"/>
</dbReference>
<evidence type="ECO:0000313" key="5">
    <source>
        <dbReference type="Proteomes" id="UP000677082"/>
    </source>
</evidence>